<dbReference type="EMBL" id="JAEUGD010000042">
    <property type="protein sequence ID" value="MBL6447045.1"/>
    <property type="molecule type" value="Genomic_DNA"/>
</dbReference>
<dbReference type="InterPro" id="IPR008207">
    <property type="entry name" value="Sig_transdc_His_kin_Hpt_dom"/>
</dbReference>
<comment type="catalytic activity">
    <reaction evidence="1">
        <text>ATP + protein L-histidine = ADP + protein N-phospho-L-histidine.</text>
        <dbReference type="EC" id="2.7.13.3"/>
    </reaction>
</comment>
<evidence type="ECO:0000313" key="17">
    <source>
        <dbReference type="EMBL" id="MBL6447045.1"/>
    </source>
</evidence>
<evidence type="ECO:0000256" key="2">
    <source>
        <dbReference type="ARBA" id="ARBA00012438"/>
    </source>
</evidence>
<evidence type="ECO:0000256" key="7">
    <source>
        <dbReference type="ARBA" id="ARBA00022741"/>
    </source>
</evidence>
<dbReference type="SMART" id="SM01231">
    <property type="entry name" value="H-kinase_dim"/>
    <property type="match status" value="1"/>
</dbReference>
<feature type="region of interest" description="Disordered" evidence="13">
    <location>
        <begin position="133"/>
        <end position="168"/>
    </location>
</feature>
<evidence type="ECO:0000256" key="1">
    <source>
        <dbReference type="ARBA" id="ARBA00000085"/>
    </source>
</evidence>
<gene>
    <name evidence="17" type="ORF">JMN32_12050</name>
</gene>
<dbReference type="AlphaFoldDB" id="A0A937FZ55"/>
<organism evidence="17 18">
    <name type="scientific">Fulvivirga marina</name>
    <dbReference type="NCBI Taxonomy" id="2494733"/>
    <lineage>
        <taxon>Bacteria</taxon>
        <taxon>Pseudomonadati</taxon>
        <taxon>Bacteroidota</taxon>
        <taxon>Cytophagia</taxon>
        <taxon>Cytophagales</taxon>
        <taxon>Fulvivirgaceae</taxon>
        <taxon>Fulvivirga</taxon>
    </lineage>
</organism>
<dbReference type="PANTHER" id="PTHR43395">
    <property type="entry name" value="SENSOR HISTIDINE KINASE CHEA"/>
    <property type="match status" value="1"/>
</dbReference>
<dbReference type="Pfam" id="PF01584">
    <property type="entry name" value="CheW"/>
    <property type="match status" value="1"/>
</dbReference>
<keyword evidence="6" id="KW-0808">Transferase</keyword>
<feature type="domain" description="Histidine kinase" evidence="14">
    <location>
        <begin position="174"/>
        <end position="421"/>
    </location>
</feature>
<dbReference type="FunFam" id="3.30.565.10:FF:000016">
    <property type="entry name" value="Chemotaxis protein CheA, putative"/>
    <property type="match status" value="1"/>
</dbReference>
<comment type="function">
    <text evidence="11">Involved in the transmission of sensory signals from the chemoreceptors to the flagellar motors. CheA is autophosphorylated; it can transfer its phosphate group to either CheB or CheY.</text>
</comment>
<dbReference type="GO" id="GO:0005524">
    <property type="term" value="F:ATP binding"/>
    <property type="evidence" value="ECO:0007669"/>
    <property type="project" value="UniProtKB-KW"/>
</dbReference>
<dbReference type="SMART" id="SM00387">
    <property type="entry name" value="HATPase_c"/>
    <property type="match status" value="1"/>
</dbReference>
<dbReference type="PROSITE" id="PS50851">
    <property type="entry name" value="CHEW"/>
    <property type="match status" value="1"/>
</dbReference>
<dbReference type="SUPFAM" id="SSF47226">
    <property type="entry name" value="Histidine-containing phosphotransfer domain, HPT domain"/>
    <property type="match status" value="1"/>
</dbReference>
<evidence type="ECO:0000259" key="14">
    <source>
        <dbReference type="PROSITE" id="PS50109"/>
    </source>
</evidence>
<dbReference type="RefSeq" id="WP_202856574.1">
    <property type="nucleotide sequence ID" value="NZ_JAEUGD010000042.1"/>
</dbReference>
<feature type="modified residue" description="Phosphohistidine" evidence="12">
    <location>
        <position position="47"/>
    </location>
</feature>
<keyword evidence="18" id="KW-1185">Reference proteome</keyword>
<dbReference type="Gene3D" id="3.30.565.10">
    <property type="entry name" value="Histidine kinase-like ATPase, C-terminal domain"/>
    <property type="match status" value="1"/>
</dbReference>
<evidence type="ECO:0000256" key="6">
    <source>
        <dbReference type="ARBA" id="ARBA00022679"/>
    </source>
</evidence>
<dbReference type="CDD" id="cd00088">
    <property type="entry name" value="HPT"/>
    <property type="match status" value="1"/>
</dbReference>
<dbReference type="EC" id="2.7.13.3" evidence="2"/>
<dbReference type="InterPro" id="IPR003594">
    <property type="entry name" value="HATPase_dom"/>
</dbReference>
<dbReference type="PROSITE" id="PS50109">
    <property type="entry name" value="HIS_KIN"/>
    <property type="match status" value="1"/>
</dbReference>
<comment type="caution">
    <text evidence="17">The sequence shown here is derived from an EMBL/GenBank/DDBJ whole genome shotgun (WGS) entry which is preliminary data.</text>
</comment>
<keyword evidence="4" id="KW-0145">Chemotaxis</keyword>
<dbReference type="Pfam" id="PF02518">
    <property type="entry name" value="HATPase_c"/>
    <property type="match status" value="1"/>
</dbReference>
<name>A0A937FZ55_9BACT</name>
<dbReference type="GO" id="GO:0006935">
    <property type="term" value="P:chemotaxis"/>
    <property type="evidence" value="ECO:0007669"/>
    <property type="project" value="UniProtKB-KW"/>
</dbReference>
<sequence>MSKEEEYKEIFLAEALENYEELNRLLTQLEKSPGDKKTINAIFRITHTLKGNAAGMGFKNVSDFSHILEDLFGEAREGKLVLEDSIFTTLFKALDTLGKLINAIKDNKAVKFRGIKTKMEVLLRTTKNEALAKSSGEEKSVEDNVSPANDTSVEEDSIFDPLDEEPENDNSKISFSDLVQVPVRKLDNLLNLVEELVIERDRIIASNSGVVKTNEYTRLNRISSDLQYSVMDVRLVQVGFLFNKFHRVVRDAANLEKKKVGLVLKGTETEIDRNILQIISDSLIHLIRNSVGHGIEKPEIRKKNNKKEEGVITLSARSESDAVIIEIIDDGAGIDIDAARKKAIKQGLISPDDANQLSDNEMVQIIFEPGFSTMNQVTAISGRGVGMDVVKKALDSIGGNISVDTKKGIGTTFSLRLPSSMAVKGTLLFELDSETFAIPLSYTKAVVSLYKPDIHKVANGLVSTYLGNIISIVFLKDILDLTVYRPNSLHKSFNEVHPEKKLDIVIVSYNNRTIGLVVDKLLQQKEIVEKPLMRPFDKVKLISGVTIMGNGHVCLVLNVAEISNLIFSRNFSTKNALSI</sequence>
<evidence type="ECO:0000256" key="10">
    <source>
        <dbReference type="ARBA" id="ARBA00023012"/>
    </source>
</evidence>
<dbReference type="Gene3D" id="1.10.287.560">
    <property type="entry name" value="Histidine kinase CheA-like, homodimeric domain"/>
    <property type="match status" value="1"/>
</dbReference>
<dbReference type="SUPFAM" id="SSF50341">
    <property type="entry name" value="CheW-like"/>
    <property type="match status" value="1"/>
</dbReference>
<dbReference type="InterPro" id="IPR037006">
    <property type="entry name" value="CheA-like_homodim_sf"/>
</dbReference>
<dbReference type="Gene3D" id="1.20.120.160">
    <property type="entry name" value="HPT domain"/>
    <property type="match status" value="1"/>
</dbReference>
<proteinExistence type="predicted"/>
<dbReference type="SUPFAM" id="SSF47384">
    <property type="entry name" value="Homodimeric domain of signal transducing histidine kinase"/>
    <property type="match status" value="1"/>
</dbReference>
<evidence type="ECO:0000256" key="5">
    <source>
        <dbReference type="ARBA" id="ARBA00022553"/>
    </source>
</evidence>
<dbReference type="InterPro" id="IPR051315">
    <property type="entry name" value="Bact_Chemotaxis_CheA"/>
</dbReference>
<dbReference type="InterPro" id="IPR002545">
    <property type="entry name" value="CheW-lke_dom"/>
</dbReference>
<dbReference type="InterPro" id="IPR036061">
    <property type="entry name" value="CheW-like_dom_sf"/>
</dbReference>
<dbReference type="InterPro" id="IPR004105">
    <property type="entry name" value="CheA-like_dim"/>
</dbReference>
<evidence type="ECO:0000313" key="18">
    <source>
        <dbReference type="Proteomes" id="UP000614216"/>
    </source>
</evidence>
<protein>
    <recommendedName>
        <fullName evidence="3">Chemotaxis protein CheA</fullName>
        <ecNumber evidence="2">2.7.13.3</ecNumber>
    </recommendedName>
</protein>
<dbReference type="Pfam" id="PF01627">
    <property type="entry name" value="Hpt"/>
    <property type="match status" value="1"/>
</dbReference>
<keyword evidence="9" id="KW-0067">ATP-binding</keyword>
<evidence type="ECO:0000256" key="13">
    <source>
        <dbReference type="SAM" id="MobiDB-lite"/>
    </source>
</evidence>
<dbReference type="SMART" id="SM00260">
    <property type="entry name" value="CheW"/>
    <property type="match status" value="1"/>
</dbReference>
<keyword evidence="10" id="KW-0902">Two-component regulatory system</keyword>
<dbReference type="SMART" id="SM00073">
    <property type="entry name" value="HPT"/>
    <property type="match status" value="1"/>
</dbReference>
<dbReference type="GO" id="GO:0005737">
    <property type="term" value="C:cytoplasm"/>
    <property type="evidence" value="ECO:0007669"/>
    <property type="project" value="InterPro"/>
</dbReference>
<evidence type="ECO:0000259" key="15">
    <source>
        <dbReference type="PROSITE" id="PS50851"/>
    </source>
</evidence>
<dbReference type="PANTHER" id="PTHR43395:SF10">
    <property type="entry name" value="CHEMOTAXIS PROTEIN CHEA"/>
    <property type="match status" value="1"/>
</dbReference>
<dbReference type="Pfam" id="PF02895">
    <property type="entry name" value="H-kinase_dim"/>
    <property type="match status" value="1"/>
</dbReference>
<dbReference type="SUPFAM" id="SSF55874">
    <property type="entry name" value="ATPase domain of HSP90 chaperone/DNA topoisomerase II/histidine kinase"/>
    <property type="match status" value="1"/>
</dbReference>
<feature type="domain" description="CheW-like" evidence="15">
    <location>
        <begin position="423"/>
        <end position="568"/>
    </location>
</feature>
<evidence type="ECO:0000256" key="12">
    <source>
        <dbReference type="PROSITE-ProRule" id="PRU00110"/>
    </source>
</evidence>
<evidence type="ECO:0000259" key="16">
    <source>
        <dbReference type="PROSITE" id="PS50894"/>
    </source>
</evidence>
<dbReference type="PRINTS" id="PR00344">
    <property type="entry name" value="BCTRLSENSOR"/>
</dbReference>
<dbReference type="InterPro" id="IPR036890">
    <property type="entry name" value="HATPase_C_sf"/>
</dbReference>
<dbReference type="InterPro" id="IPR004358">
    <property type="entry name" value="Sig_transdc_His_kin-like_C"/>
</dbReference>
<keyword evidence="5 12" id="KW-0597">Phosphoprotein</keyword>
<dbReference type="Proteomes" id="UP000614216">
    <property type="component" value="Unassembled WGS sequence"/>
</dbReference>
<dbReference type="InterPro" id="IPR036641">
    <property type="entry name" value="HPT_dom_sf"/>
</dbReference>
<dbReference type="InterPro" id="IPR005467">
    <property type="entry name" value="His_kinase_dom"/>
</dbReference>
<keyword evidence="8" id="KW-0418">Kinase</keyword>
<evidence type="ECO:0000256" key="4">
    <source>
        <dbReference type="ARBA" id="ARBA00022500"/>
    </source>
</evidence>
<evidence type="ECO:0000256" key="3">
    <source>
        <dbReference type="ARBA" id="ARBA00021495"/>
    </source>
</evidence>
<evidence type="ECO:0000256" key="8">
    <source>
        <dbReference type="ARBA" id="ARBA00022777"/>
    </source>
</evidence>
<dbReference type="Gene3D" id="2.30.30.40">
    <property type="entry name" value="SH3 Domains"/>
    <property type="match status" value="1"/>
</dbReference>
<feature type="compositionally biased region" description="Acidic residues" evidence="13">
    <location>
        <begin position="152"/>
        <end position="168"/>
    </location>
</feature>
<dbReference type="GO" id="GO:0000155">
    <property type="term" value="F:phosphorelay sensor kinase activity"/>
    <property type="evidence" value="ECO:0007669"/>
    <property type="project" value="InterPro"/>
</dbReference>
<accession>A0A937FZ55</accession>
<evidence type="ECO:0000256" key="9">
    <source>
        <dbReference type="ARBA" id="ARBA00022840"/>
    </source>
</evidence>
<feature type="domain" description="HPt" evidence="16">
    <location>
        <begin position="1"/>
        <end position="104"/>
    </location>
</feature>
<dbReference type="InterPro" id="IPR036097">
    <property type="entry name" value="HisK_dim/P_sf"/>
</dbReference>
<keyword evidence="7" id="KW-0547">Nucleotide-binding</keyword>
<reference evidence="17" key="1">
    <citation type="submission" date="2021-01" db="EMBL/GenBank/DDBJ databases">
        <title>Fulvivirga kasyanovii gen. nov., sp nov., a novel member of the phylum Bacteroidetes isolated from seawater in a mussel farm.</title>
        <authorList>
            <person name="Zhao L.-H."/>
            <person name="Wang Z.-J."/>
        </authorList>
    </citation>
    <scope>NUCLEOTIDE SEQUENCE</scope>
    <source>
        <strain evidence="17">29W222</strain>
    </source>
</reference>
<dbReference type="PROSITE" id="PS50894">
    <property type="entry name" value="HPT"/>
    <property type="match status" value="1"/>
</dbReference>
<evidence type="ECO:0000256" key="11">
    <source>
        <dbReference type="ARBA" id="ARBA00035100"/>
    </source>
</evidence>